<reference evidence="2" key="1">
    <citation type="journal article" date="2014" name="Front. Microbiol.">
        <title>High frequency of phylogenetically diverse reductive dehalogenase-homologous genes in deep subseafloor sedimentary metagenomes.</title>
        <authorList>
            <person name="Kawai M."/>
            <person name="Futagami T."/>
            <person name="Toyoda A."/>
            <person name="Takaki Y."/>
            <person name="Nishi S."/>
            <person name="Hori S."/>
            <person name="Arai W."/>
            <person name="Tsubouchi T."/>
            <person name="Morono Y."/>
            <person name="Uchiyama I."/>
            <person name="Ito T."/>
            <person name="Fujiyama A."/>
            <person name="Inagaki F."/>
            <person name="Takami H."/>
        </authorList>
    </citation>
    <scope>NUCLEOTIDE SEQUENCE</scope>
    <source>
        <strain evidence="2">Expedition CK06-06</strain>
    </source>
</reference>
<feature type="domain" description="N-acetyltransferase" evidence="1">
    <location>
        <begin position="1"/>
        <end position="147"/>
    </location>
</feature>
<evidence type="ECO:0000313" key="2">
    <source>
        <dbReference type="EMBL" id="GAG53680.1"/>
    </source>
</evidence>
<proteinExistence type="predicted"/>
<dbReference type="SUPFAM" id="SSF55729">
    <property type="entry name" value="Acyl-CoA N-acyltransferases (Nat)"/>
    <property type="match status" value="1"/>
</dbReference>
<dbReference type="InterPro" id="IPR016181">
    <property type="entry name" value="Acyl_CoA_acyltransferase"/>
</dbReference>
<dbReference type="Gene3D" id="3.40.630.30">
    <property type="match status" value="1"/>
</dbReference>
<organism evidence="2">
    <name type="scientific">marine sediment metagenome</name>
    <dbReference type="NCBI Taxonomy" id="412755"/>
    <lineage>
        <taxon>unclassified sequences</taxon>
        <taxon>metagenomes</taxon>
        <taxon>ecological metagenomes</taxon>
    </lineage>
</organism>
<gene>
    <name evidence="2" type="ORF">S01H4_18779</name>
</gene>
<dbReference type="CDD" id="cd04301">
    <property type="entry name" value="NAT_SF"/>
    <property type="match status" value="1"/>
</dbReference>
<name>X0YCS5_9ZZZZ</name>
<dbReference type="Pfam" id="PF13527">
    <property type="entry name" value="Acetyltransf_9"/>
    <property type="match status" value="1"/>
</dbReference>
<comment type="caution">
    <text evidence="2">The sequence shown here is derived from an EMBL/GenBank/DDBJ whole genome shotgun (WGS) entry which is preliminary data.</text>
</comment>
<dbReference type="GO" id="GO:0016747">
    <property type="term" value="F:acyltransferase activity, transferring groups other than amino-acyl groups"/>
    <property type="evidence" value="ECO:0007669"/>
    <property type="project" value="InterPro"/>
</dbReference>
<accession>X0YCS5</accession>
<dbReference type="EMBL" id="BART01008336">
    <property type="protein sequence ID" value="GAG53680.1"/>
    <property type="molecule type" value="Genomic_DNA"/>
</dbReference>
<protein>
    <recommendedName>
        <fullName evidence="1">N-acetyltransferase domain-containing protein</fullName>
    </recommendedName>
</protein>
<dbReference type="AlphaFoldDB" id="X0YCS5"/>
<dbReference type="PROSITE" id="PS51186">
    <property type="entry name" value="GNAT"/>
    <property type="match status" value="1"/>
</dbReference>
<dbReference type="InterPro" id="IPR000182">
    <property type="entry name" value="GNAT_dom"/>
</dbReference>
<evidence type="ECO:0000259" key="1">
    <source>
        <dbReference type="PROSITE" id="PS51186"/>
    </source>
</evidence>
<sequence length="167" mass="18322">MLIRDEKKGDRDSVYAVNVSAFENPSEADLVDALRQQAQPIVSLVAEENEEVVGHIMFSPVSLSGHPNLKVMGLAPMAVLPVHQETGIGSALVRAGLEQCKQLDFVAVVVLGHPEYYPRFGFLPSSQFGIESEYDVPDEVFMAMELRPEALSGKTGRVRYDSAFNNV</sequence>